<name>A0AAD2JL05_9STRA</name>
<sequence>MPCGKDQGRGGRRGREGRSAQQTGQGSHGKKTKRPKQYHPHNPNFTHGQVTIYLLEAIALKSLDYAQDMIRRVRNLANVDFEALRGTQTVYKPGKTTRV</sequence>
<organism evidence="2 3">
    <name type="scientific">Cylindrotheca closterium</name>
    <dbReference type="NCBI Taxonomy" id="2856"/>
    <lineage>
        <taxon>Eukaryota</taxon>
        <taxon>Sar</taxon>
        <taxon>Stramenopiles</taxon>
        <taxon>Ochrophyta</taxon>
        <taxon>Bacillariophyta</taxon>
        <taxon>Bacillariophyceae</taxon>
        <taxon>Bacillariophycidae</taxon>
        <taxon>Bacillariales</taxon>
        <taxon>Bacillariaceae</taxon>
        <taxon>Cylindrotheca</taxon>
    </lineage>
</organism>
<evidence type="ECO:0000313" key="2">
    <source>
        <dbReference type="EMBL" id="CAJ1959420.1"/>
    </source>
</evidence>
<feature type="region of interest" description="Disordered" evidence="1">
    <location>
        <begin position="1"/>
        <end position="46"/>
    </location>
</feature>
<evidence type="ECO:0000256" key="1">
    <source>
        <dbReference type="SAM" id="MobiDB-lite"/>
    </source>
</evidence>
<comment type="caution">
    <text evidence="2">The sequence shown here is derived from an EMBL/GenBank/DDBJ whole genome shotgun (WGS) entry which is preliminary data.</text>
</comment>
<gene>
    <name evidence="2" type="ORF">CYCCA115_LOCUS17843</name>
</gene>
<dbReference type="EMBL" id="CAKOGP040001993">
    <property type="protein sequence ID" value="CAJ1959420.1"/>
    <property type="molecule type" value="Genomic_DNA"/>
</dbReference>
<accession>A0AAD2JL05</accession>
<proteinExistence type="predicted"/>
<keyword evidence="3" id="KW-1185">Reference proteome</keyword>
<reference evidence="2" key="1">
    <citation type="submission" date="2023-08" db="EMBL/GenBank/DDBJ databases">
        <authorList>
            <person name="Audoor S."/>
            <person name="Bilcke G."/>
        </authorList>
    </citation>
    <scope>NUCLEOTIDE SEQUENCE</scope>
</reference>
<dbReference type="AlphaFoldDB" id="A0AAD2JL05"/>
<protein>
    <submittedName>
        <fullName evidence="2">Uncharacterized protein</fullName>
    </submittedName>
</protein>
<evidence type="ECO:0000313" key="3">
    <source>
        <dbReference type="Proteomes" id="UP001295423"/>
    </source>
</evidence>
<feature type="compositionally biased region" description="Basic and acidic residues" evidence="1">
    <location>
        <begin position="1"/>
        <end position="18"/>
    </location>
</feature>
<dbReference type="Proteomes" id="UP001295423">
    <property type="component" value="Unassembled WGS sequence"/>
</dbReference>
<feature type="compositionally biased region" description="Basic residues" evidence="1">
    <location>
        <begin position="28"/>
        <end position="39"/>
    </location>
</feature>